<accession>A0A975SWH6</accession>
<dbReference type="GO" id="GO:0030313">
    <property type="term" value="C:cell envelope"/>
    <property type="evidence" value="ECO:0007669"/>
    <property type="project" value="UniProtKB-SubCell"/>
</dbReference>
<dbReference type="InterPro" id="IPR018313">
    <property type="entry name" value="SBP_3_CS"/>
</dbReference>
<sequence length="312" mass="31735">MRHSHPRRLALLATAPVLALALAGCGGSSGTTSSGTTGGAAGGSSKPAAHVTKDAALAAKVPSAISSDGKITVGTDATYAPNEFLAQDGKTVIGFDVDLFDAVAAKLGLKATYVPTPFGSIIPGISSGKYEIGVSSFTINSDREKQANMVSYFSAGTLWGTKRGNPAKVDPNDACGAKVAVQKATVQADDVTARSAKCTSAGKPAIQIDQYQGQDQATAAVVSGKDQAMLADSPVIAYATIQTKGQLQLLGKVYDSAPYGMVVAKKDTAFSGAVRDAVASLIADGTYKKVLDSWHVGFGAIAKPQVNPPAAQ</sequence>
<evidence type="ECO:0000313" key="8">
    <source>
        <dbReference type="Proteomes" id="UP000683575"/>
    </source>
</evidence>
<dbReference type="PANTHER" id="PTHR35936">
    <property type="entry name" value="MEMBRANE-BOUND LYTIC MUREIN TRANSGLYCOSYLASE F"/>
    <property type="match status" value="1"/>
</dbReference>
<dbReference type="PROSITE" id="PS01039">
    <property type="entry name" value="SBP_BACTERIAL_3"/>
    <property type="match status" value="1"/>
</dbReference>
<dbReference type="EMBL" id="CP077062">
    <property type="protein sequence ID" value="QWZ07111.1"/>
    <property type="molecule type" value="Genomic_DNA"/>
</dbReference>
<comment type="subcellular location">
    <subcellularLocation>
        <location evidence="1">Cell envelope</location>
    </subcellularLocation>
</comment>
<dbReference type="KEGG" id="nps:KRR39_16635"/>
<dbReference type="SMART" id="SM00062">
    <property type="entry name" value="PBPb"/>
    <property type="match status" value="1"/>
</dbReference>
<proteinExistence type="inferred from homology"/>
<evidence type="ECO:0000256" key="5">
    <source>
        <dbReference type="SAM" id="SignalP"/>
    </source>
</evidence>
<dbReference type="AlphaFoldDB" id="A0A975SWH6"/>
<feature type="chain" id="PRO_5039040579" evidence="5">
    <location>
        <begin position="24"/>
        <end position="312"/>
    </location>
</feature>
<keyword evidence="8" id="KW-1185">Reference proteome</keyword>
<dbReference type="Pfam" id="PF00497">
    <property type="entry name" value="SBP_bac_3"/>
    <property type="match status" value="1"/>
</dbReference>
<evidence type="ECO:0000256" key="2">
    <source>
        <dbReference type="ARBA" id="ARBA00010333"/>
    </source>
</evidence>
<name>A0A975SWH6_9ACTN</name>
<evidence type="ECO:0000256" key="3">
    <source>
        <dbReference type="ARBA" id="ARBA00022729"/>
    </source>
</evidence>
<feature type="domain" description="Solute-binding protein family 3/N-terminal" evidence="6">
    <location>
        <begin position="70"/>
        <end position="297"/>
    </location>
</feature>
<feature type="signal peptide" evidence="5">
    <location>
        <begin position="1"/>
        <end position="23"/>
    </location>
</feature>
<evidence type="ECO:0000259" key="6">
    <source>
        <dbReference type="SMART" id="SM00062"/>
    </source>
</evidence>
<dbReference type="InterPro" id="IPR001638">
    <property type="entry name" value="Solute-binding_3/MltF_N"/>
</dbReference>
<gene>
    <name evidence="7" type="ORF">KRR39_16635</name>
</gene>
<dbReference type="Proteomes" id="UP000683575">
    <property type="component" value="Chromosome"/>
</dbReference>
<dbReference type="PROSITE" id="PS51257">
    <property type="entry name" value="PROKAR_LIPOPROTEIN"/>
    <property type="match status" value="1"/>
</dbReference>
<reference evidence="7" key="1">
    <citation type="submission" date="2021-06" db="EMBL/GenBank/DDBJ databases">
        <title>Complete genome sequence of Nocardioides sp. G188.</title>
        <authorList>
            <person name="Im W.-T."/>
        </authorList>
    </citation>
    <scope>NUCLEOTIDE SEQUENCE</scope>
    <source>
        <strain evidence="7">G188</strain>
    </source>
</reference>
<protein>
    <submittedName>
        <fullName evidence="7">ABC transporter substrate-binding protein</fullName>
    </submittedName>
</protein>
<evidence type="ECO:0000313" key="7">
    <source>
        <dbReference type="EMBL" id="QWZ07111.1"/>
    </source>
</evidence>
<organism evidence="7 8">
    <name type="scientific">Nocardioides panacis</name>
    <dbReference type="NCBI Taxonomy" id="2849501"/>
    <lineage>
        <taxon>Bacteria</taxon>
        <taxon>Bacillati</taxon>
        <taxon>Actinomycetota</taxon>
        <taxon>Actinomycetes</taxon>
        <taxon>Propionibacteriales</taxon>
        <taxon>Nocardioidaceae</taxon>
        <taxon>Nocardioides</taxon>
    </lineage>
</organism>
<keyword evidence="3 5" id="KW-0732">Signal</keyword>
<dbReference type="RefSeq" id="WP_216938622.1">
    <property type="nucleotide sequence ID" value="NZ_CP077062.1"/>
</dbReference>
<comment type="similarity">
    <text evidence="2 4">Belongs to the bacterial solute-binding protein 3 family.</text>
</comment>
<dbReference type="PANTHER" id="PTHR35936:SF17">
    <property type="entry name" value="ARGININE-BINDING EXTRACELLULAR PROTEIN ARTP"/>
    <property type="match status" value="1"/>
</dbReference>
<dbReference type="CDD" id="cd01004">
    <property type="entry name" value="PBP2_MidA_like"/>
    <property type="match status" value="1"/>
</dbReference>
<evidence type="ECO:0000256" key="1">
    <source>
        <dbReference type="ARBA" id="ARBA00004196"/>
    </source>
</evidence>
<evidence type="ECO:0000256" key="4">
    <source>
        <dbReference type="RuleBase" id="RU003744"/>
    </source>
</evidence>